<keyword evidence="2" id="KW-1185">Reference proteome</keyword>
<proteinExistence type="predicted"/>
<comment type="caution">
    <text evidence="1">The sequence shown here is derived from an EMBL/GenBank/DDBJ whole genome shotgun (WGS) entry which is preliminary data.</text>
</comment>
<name>A0A5B7H3B8_PORTR</name>
<accession>A0A5B7H3B8</accession>
<dbReference type="EMBL" id="VSRR010023528">
    <property type="protein sequence ID" value="MPC65572.1"/>
    <property type="molecule type" value="Genomic_DNA"/>
</dbReference>
<evidence type="ECO:0000313" key="2">
    <source>
        <dbReference type="Proteomes" id="UP000324222"/>
    </source>
</evidence>
<reference evidence="1 2" key="1">
    <citation type="submission" date="2019-05" db="EMBL/GenBank/DDBJ databases">
        <title>Another draft genome of Portunus trituberculatus and its Hox gene families provides insights of decapod evolution.</title>
        <authorList>
            <person name="Jeong J.-H."/>
            <person name="Song I."/>
            <person name="Kim S."/>
            <person name="Choi T."/>
            <person name="Kim D."/>
            <person name="Ryu S."/>
            <person name="Kim W."/>
        </authorList>
    </citation>
    <scope>NUCLEOTIDE SEQUENCE [LARGE SCALE GENOMIC DNA]</scope>
    <source>
        <tissue evidence="1">Muscle</tissue>
    </source>
</reference>
<organism evidence="1 2">
    <name type="scientific">Portunus trituberculatus</name>
    <name type="common">Swimming crab</name>
    <name type="synonym">Neptunus trituberculatus</name>
    <dbReference type="NCBI Taxonomy" id="210409"/>
    <lineage>
        <taxon>Eukaryota</taxon>
        <taxon>Metazoa</taxon>
        <taxon>Ecdysozoa</taxon>
        <taxon>Arthropoda</taxon>
        <taxon>Crustacea</taxon>
        <taxon>Multicrustacea</taxon>
        <taxon>Malacostraca</taxon>
        <taxon>Eumalacostraca</taxon>
        <taxon>Eucarida</taxon>
        <taxon>Decapoda</taxon>
        <taxon>Pleocyemata</taxon>
        <taxon>Brachyura</taxon>
        <taxon>Eubrachyura</taxon>
        <taxon>Portunoidea</taxon>
        <taxon>Portunidae</taxon>
        <taxon>Portuninae</taxon>
        <taxon>Portunus</taxon>
    </lineage>
</organism>
<evidence type="ECO:0000313" key="1">
    <source>
        <dbReference type="EMBL" id="MPC65572.1"/>
    </source>
</evidence>
<dbReference type="AlphaFoldDB" id="A0A5B7H3B8"/>
<gene>
    <name evidence="1" type="ORF">E2C01_059710</name>
</gene>
<dbReference type="Proteomes" id="UP000324222">
    <property type="component" value="Unassembled WGS sequence"/>
</dbReference>
<protein>
    <submittedName>
        <fullName evidence="1">Uncharacterized protein</fullName>
    </submittedName>
</protein>
<sequence>MWESVVLGWEANLSKLDPPRNLRSNISVEEYELASRKKFAEDNVLYDSIIYYQQTKRHVNNIIAAERERIWRRSSCFEWNEEGKLFYNYRLYIQ</sequence>